<evidence type="ECO:0000256" key="7">
    <source>
        <dbReference type="ARBA" id="ARBA00023054"/>
    </source>
</evidence>
<dbReference type="FunFam" id="1.10.287.380:FF:000001">
    <property type="entry name" value="Valine--tRNA ligase"/>
    <property type="match status" value="1"/>
</dbReference>
<dbReference type="Pfam" id="PF00133">
    <property type="entry name" value="tRNA-synt_1"/>
    <property type="match status" value="1"/>
</dbReference>
<dbReference type="Pfam" id="PF08264">
    <property type="entry name" value="Anticodon_1"/>
    <property type="match status" value="1"/>
</dbReference>
<dbReference type="SUPFAM" id="SSF50677">
    <property type="entry name" value="ValRS/IleRS/LeuRS editing domain"/>
    <property type="match status" value="1"/>
</dbReference>
<sequence length="810" mass="90334">EQYGGFITQQMCQLGASCDWSRERFTLDQGLSEAVQEAFVQLHKKGLVYRGSYLVNWSPNLQTAVSDLEVEYTEEPGQLFHFRYPIADSEDHIPVATTRPETILGDTAVAVHPEDDRYKHLVGKMCHVPMTNRLIPVIADSYVEREFGTGALKITPGHDPNDYEIGKRCNLEMINIMDDDGSMNANAGPYEGLDRFEARKKLWADMKEAGLVIKEEPYTMRVPRSQRGGEIVEPLVREQWFVRMESLAKPALQAVEDGSLQIVPARFTKTWTMWLENIRDWCISRQLWWGHRIPVWYVFPDEAAADAAPGSRCDDYVVARDESEALQEAQAKFGEGVALRQDPDVLDTWFSSGLWPFSTLGWPDQAAPDLQRFYPTSTLETGHDILFFWVARMVMMGIELTGQLPFSTIYLHGLVRDEQGRKMSKSLGNVVDPVEIIKSHSCDALRFTLATGTAAGQDLNLSMDRVTASRNFCNKLWNAGKFILMNLESADQERWQSLETADFAQADSLQGLPLTERWILSATHQVVDEVTAAQERLDFGAAGRLIYDFFWNQFADWYIEAAKVRLYGQVEPASQASAQKVLVYAFRTVLSLAHPIMPFITEELWGALPHKGPALMVGQWPSYAHTIDQDSLEQFKVLQDLVRAIRNSRAEYGVDLGMRIPATLVIENDALRELLQQELAVIGSLAKLDDTASVEAPAAHSGNGAAATATNGAAASSQSVTVVVSPGVQVRLPLAGLFDAEKELQRLSKQESKIAADLEGLTKRLSASNFVDKAPQAVVEKAYAQQAELQKKLEAVKQKQADMAQLATAL</sequence>
<evidence type="ECO:0000256" key="3">
    <source>
        <dbReference type="ARBA" id="ARBA00022598"/>
    </source>
</evidence>
<dbReference type="InterPro" id="IPR009008">
    <property type="entry name" value="Val/Leu/Ile-tRNA-synth_edit"/>
</dbReference>
<dbReference type="EMBL" id="JALJOV010000867">
    <property type="protein sequence ID" value="KAK9859823.1"/>
    <property type="molecule type" value="Genomic_DNA"/>
</dbReference>
<dbReference type="InterPro" id="IPR037118">
    <property type="entry name" value="Val-tRNA_synth_C_sf"/>
</dbReference>
<keyword evidence="8" id="KW-0030">Aminoacyl-tRNA synthetase</keyword>
<name>A0AAW1SUY2_9CHLO</name>
<dbReference type="EC" id="6.1.1.9" evidence="1"/>
<dbReference type="GO" id="GO:0005524">
    <property type="term" value="F:ATP binding"/>
    <property type="evidence" value="ECO:0007669"/>
    <property type="project" value="UniProtKB-KW"/>
</dbReference>
<evidence type="ECO:0000259" key="13">
    <source>
        <dbReference type="Pfam" id="PF10458"/>
    </source>
</evidence>
<evidence type="ECO:0000256" key="6">
    <source>
        <dbReference type="ARBA" id="ARBA00022917"/>
    </source>
</evidence>
<dbReference type="InterPro" id="IPR010978">
    <property type="entry name" value="tRNA-bd_arm"/>
</dbReference>
<dbReference type="NCBIfam" id="TIGR00422">
    <property type="entry name" value="valS"/>
    <property type="match status" value="1"/>
</dbReference>
<evidence type="ECO:0000256" key="4">
    <source>
        <dbReference type="ARBA" id="ARBA00022741"/>
    </source>
</evidence>
<evidence type="ECO:0000259" key="11">
    <source>
        <dbReference type="Pfam" id="PF00133"/>
    </source>
</evidence>
<dbReference type="CDD" id="cd00817">
    <property type="entry name" value="ValRS_core"/>
    <property type="match status" value="1"/>
</dbReference>
<dbReference type="FunFam" id="3.90.740.10:FF:000005">
    <property type="entry name" value="Valine--tRNA ligase, mitochondrial"/>
    <property type="match status" value="1"/>
</dbReference>
<comment type="catalytic activity">
    <reaction evidence="10">
        <text>tRNA(Val) + L-valine + ATP = L-valyl-tRNA(Val) + AMP + diphosphate</text>
        <dbReference type="Rhea" id="RHEA:10704"/>
        <dbReference type="Rhea" id="RHEA-COMP:9672"/>
        <dbReference type="Rhea" id="RHEA-COMP:9708"/>
        <dbReference type="ChEBI" id="CHEBI:30616"/>
        <dbReference type="ChEBI" id="CHEBI:33019"/>
        <dbReference type="ChEBI" id="CHEBI:57762"/>
        <dbReference type="ChEBI" id="CHEBI:78442"/>
        <dbReference type="ChEBI" id="CHEBI:78537"/>
        <dbReference type="ChEBI" id="CHEBI:456215"/>
        <dbReference type="EC" id="6.1.1.9"/>
    </reaction>
</comment>
<dbReference type="Pfam" id="PF10458">
    <property type="entry name" value="Val_tRNA-synt_C"/>
    <property type="match status" value="1"/>
</dbReference>
<evidence type="ECO:0000313" key="14">
    <source>
        <dbReference type="EMBL" id="KAK9859823.1"/>
    </source>
</evidence>
<feature type="domain" description="Valyl-tRNA synthetase tRNA-binding arm" evidence="13">
    <location>
        <begin position="739"/>
        <end position="803"/>
    </location>
</feature>
<dbReference type="SUPFAM" id="SSF46589">
    <property type="entry name" value="tRNA-binding arm"/>
    <property type="match status" value="1"/>
</dbReference>
<dbReference type="PRINTS" id="PR00986">
    <property type="entry name" value="TRNASYNTHVAL"/>
</dbReference>
<evidence type="ECO:0000256" key="8">
    <source>
        <dbReference type="ARBA" id="ARBA00023146"/>
    </source>
</evidence>
<dbReference type="InterPro" id="IPR002300">
    <property type="entry name" value="aa-tRNA-synth_Ia"/>
</dbReference>
<dbReference type="Gene3D" id="1.10.730.10">
    <property type="entry name" value="Isoleucyl-tRNA Synthetase, Domain 1"/>
    <property type="match status" value="1"/>
</dbReference>
<feature type="domain" description="Aminoacyl-tRNA synthetase class Ia" evidence="11">
    <location>
        <begin position="2"/>
        <end position="462"/>
    </location>
</feature>
<dbReference type="InterPro" id="IPR033705">
    <property type="entry name" value="Anticodon_Ia_Val"/>
</dbReference>
<dbReference type="InterPro" id="IPR009080">
    <property type="entry name" value="tRNAsynth_Ia_anticodon-bd"/>
</dbReference>
<dbReference type="GO" id="GO:0002161">
    <property type="term" value="F:aminoacyl-tRNA deacylase activity"/>
    <property type="evidence" value="ECO:0007669"/>
    <property type="project" value="InterPro"/>
</dbReference>
<dbReference type="InterPro" id="IPR019499">
    <property type="entry name" value="Val-tRNA_synth_tRNA-bd"/>
</dbReference>
<dbReference type="InterPro" id="IPR013155">
    <property type="entry name" value="M/V/L/I-tRNA-synth_anticd-bd"/>
</dbReference>
<evidence type="ECO:0000256" key="9">
    <source>
        <dbReference type="ARBA" id="ARBA00029936"/>
    </source>
</evidence>
<protein>
    <recommendedName>
        <fullName evidence="1">valine--tRNA ligase</fullName>
        <ecNumber evidence="1">6.1.1.9</ecNumber>
    </recommendedName>
    <alternativeName>
        <fullName evidence="9">Valyl-tRNA synthetase</fullName>
    </alternativeName>
</protein>
<evidence type="ECO:0000259" key="12">
    <source>
        <dbReference type="Pfam" id="PF08264"/>
    </source>
</evidence>
<dbReference type="Proteomes" id="UP001485043">
    <property type="component" value="Unassembled WGS sequence"/>
</dbReference>
<dbReference type="SUPFAM" id="SSF47323">
    <property type="entry name" value="Anticodon-binding domain of a subclass of class I aminoacyl-tRNA synthetases"/>
    <property type="match status" value="1"/>
</dbReference>
<dbReference type="Gene3D" id="1.10.287.380">
    <property type="entry name" value="Valyl-tRNA synthetase, C-terminal domain"/>
    <property type="match status" value="1"/>
</dbReference>
<dbReference type="GO" id="GO:0004832">
    <property type="term" value="F:valine-tRNA ligase activity"/>
    <property type="evidence" value="ECO:0007669"/>
    <property type="project" value="UniProtKB-EC"/>
</dbReference>
<dbReference type="GO" id="GO:0005829">
    <property type="term" value="C:cytosol"/>
    <property type="evidence" value="ECO:0007669"/>
    <property type="project" value="TreeGrafter"/>
</dbReference>
<dbReference type="SUPFAM" id="SSF52374">
    <property type="entry name" value="Nucleotidylyl transferase"/>
    <property type="match status" value="1"/>
</dbReference>
<keyword evidence="3" id="KW-0436">Ligase</keyword>
<dbReference type="Gene3D" id="3.90.740.10">
    <property type="entry name" value="Valyl/Leucyl/Isoleucyl-tRNA synthetase, editing domain"/>
    <property type="match status" value="1"/>
</dbReference>
<dbReference type="PANTHER" id="PTHR11946">
    <property type="entry name" value="VALYL-TRNA SYNTHETASES"/>
    <property type="match status" value="1"/>
</dbReference>
<evidence type="ECO:0000313" key="15">
    <source>
        <dbReference type="Proteomes" id="UP001485043"/>
    </source>
</evidence>
<keyword evidence="2" id="KW-0963">Cytoplasm</keyword>
<dbReference type="Gene3D" id="3.40.50.620">
    <property type="entry name" value="HUPs"/>
    <property type="match status" value="2"/>
</dbReference>
<dbReference type="FunFam" id="1.10.730.10:FF:000014">
    <property type="entry name" value="Valine--tRNA ligase"/>
    <property type="match status" value="1"/>
</dbReference>
<gene>
    <name evidence="14" type="ORF">WJX84_011643</name>
</gene>
<keyword evidence="7" id="KW-0175">Coiled coil</keyword>
<keyword evidence="15" id="KW-1185">Reference proteome</keyword>
<evidence type="ECO:0000256" key="5">
    <source>
        <dbReference type="ARBA" id="ARBA00022840"/>
    </source>
</evidence>
<accession>A0AAW1SUY2</accession>
<keyword evidence="5" id="KW-0067">ATP-binding</keyword>
<evidence type="ECO:0000256" key="10">
    <source>
        <dbReference type="ARBA" id="ARBA00047552"/>
    </source>
</evidence>
<dbReference type="FunFam" id="3.40.50.620:FF:000126">
    <property type="entry name" value="Valine--tRNA ligase chloroplastic/mitochondrial 2"/>
    <property type="match status" value="1"/>
</dbReference>
<dbReference type="InterPro" id="IPR014729">
    <property type="entry name" value="Rossmann-like_a/b/a_fold"/>
</dbReference>
<reference evidence="14 15" key="1">
    <citation type="journal article" date="2024" name="Nat. Commun.">
        <title>Phylogenomics reveals the evolutionary origins of lichenization in chlorophyte algae.</title>
        <authorList>
            <person name="Puginier C."/>
            <person name="Libourel C."/>
            <person name="Otte J."/>
            <person name="Skaloud P."/>
            <person name="Haon M."/>
            <person name="Grisel S."/>
            <person name="Petersen M."/>
            <person name="Berrin J.G."/>
            <person name="Delaux P.M."/>
            <person name="Dal Grande F."/>
            <person name="Keller J."/>
        </authorList>
    </citation>
    <scope>NUCLEOTIDE SEQUENCE [LARGE SCALE GENOMIC DNA]</scope>
    <source>
        <strain evidence="14 15">SAG 2523</strain>
    </source>
</reference>
<dbReference type="AlphaFoldDB" id="A0AAW1SUY2"/>
<comment type="caution">
    <text evidence="14">The sequence shown here is derived from an EMBL/GenBank/DDBJ whole genome shotgun (WGS) entry which is preliminary data.</text>
</comment>
<dbReference type="GO" id="GO:0006438">
    <property type="term" value="P:valyl-tRNA aminoacylation"/>
    <property type="evidence" value="ECO:0007669"/>
    <property type="project" value="InterPro"/>
</dbReference>
<feature type="domain" description="Methionyl/Valyl/Leucyl/Isoleucyl-tRNA synthetase anticodon-binding" evidence="12">
    <location>
        <begin position="516"/>
        <end position="657"/>
    </location>
</feature>
<evidence type="ECO:0000256" key="2">
    <source>
        <dbReference type="ARBA" id="ARBA00022490"/>
    </source>
</evidence>
<dbReference type="CDD" id="cd07962">
    <property type="entry name" value="Anticodon_Ia_Val"/>
    <property type="match status" value="1"/>
</dbReference>
<keyword evidence="4" id="KW-0547">Nucleotide-binding</keyword>
<keyword evidence="6" id="KW-0648">Protein biosynthesis</keyword>
<organism evidence="14 15">
    <name type="scientific">Apatococcus fuscideae</name>
    <dbReference type="NCBI Taxonomy" id="2026836"/>
    <lineage>
        <taxon>Eukaryota</taxon>
        <taxon>Viridiplantae</taxon>
        <taxon>Chlorophyta</taxon>
        <taxon>core chlorophytes</taxon>
        <taxon>Trebouxiophyceae</taxon>
        <taxon>Chlorellales</taxon>
        <taxon>Chlorellaceae</taxon>
        <taxon>Apatococcus</taxon>
    </lineage>
</organism>
<feature type="non-terminal residue" evidence="14">
    <location>
        <position position="1"/>
    </location>
</feature>
<dbReference type="NCBIfam" id="NF004349">
    <property type="entry name" value="PRK05729.1"/>
    <property type="match status" value="1"/>
</dbReference>
<evidence type="ECO:0000256" key="1">
    <source>
        <dbReference type="ARBA" id="ARBA00013169"/>
    </source>
</evidence>
<proteinExistence type="predicted"/>
<dbReference type="InterPro" id="IPR002303">
    <property type="entry name" value="Valyl-tRNA_ligase"/>
</dbReference>
<dbReference type="PANTHER" id="PTHR11946:SF93">
    <property type="entry name" value="VALINE--TRNA LIGASE, CHLOROPLASTIC_MITOCHONDRIAL 2"/>
    <property type="match status" value="1"/>
</dbReference>